<feature type="transmembrane region" description="Helical" evidence="6">
    <location>
        <begin position="144"/>
        <end position="166"/>
    </location>
</feature>
<feature type="transmembrane region" description="Helical" evidence="6">
    <location>
        <begin position="347"/>
        <end position="370"/>
    </location>
</feature>
<name>A0A6J6F3G3_9ZZZZ</name>
<keyword evidence="3 6" id="KW-0812">Transmembrane</keyword>
<dbReference type="AlphaFoldDB" id="A0A6J6F3G3"/>
<gene>
    <name evidence="8" type="ORF">UFOPK1726_00961</name>
</gene>
<feature type="transmembrane region" description="Helical" evidence="6">
    <location>
        <begin position="313"/>
        <end position="335"/>
    </location>
</feature>
<organism evidence="8">
    <name type="scientific">freshwater metagenome</name>
    <dbReference type="NCBI Taxonomy" id="449393"/>
    <lineage>
        <taxon>unclassified sequences</taxon>
        <taxon>metagenomes</taxon>
        <taxon>ecological metagenomes</taxon>
    </lineage>
</organism>
<keyword evidence="4 6" id="KW-1133">Transmembrane helix</keyword>
<feature type="transmembrane region" description="Helical" evidence="6">
    <location>
        <begin position="289"/>
        <end position="307"/>
    </location>
</feature>
<dbReference type="InterPro" id="IPR050930">
    <property type="entry name" value="MFS_Vesicular_Transporter"/>
</dbReference>
<protein>
    <submittedName>
        <fullName evidence="8">Unannotated protein</fullName>
    </submittedName>
</protein>
<feature type="transmembrane region" description="Helical" evidence="6">
    <location>
        <begin position="172"/>
        <end position="190"/>
    </location>
</feature>
<dbReference type="InterPro" id="IPR001958">
    <property type="entry name" value="Tet-R_TetA/multi-R_MdtG-like"/>
</dbReference>
<evidence type="ECO:0000256" key="4">
    <source>
        <dbReference type="ARBA" id="ARBA00022989"/>
    </source>
</evidence>
<dbReference type="InterPro" id="IPR020846">
    <property type="entry name" value="MFS_dom"/>
</dbReference>
<dbReference type="GO" id="GO:0022857">
    <property type="term" value="F:transmembrane transporter activity"/>
    <property type="evidence" value="ECO:0007669"/>
    <property type="project" value="InterPro"/>
</dbReference>
<keyword evidence="5 6" id="KW-0472">Membrane</keyword>
<evidence type="ECO:0000313" key="8">
    <source>
        <dbReference type="EMBL" id="CAB4581543.1"/>
    </source>
</evidence>
<dbReference type="PANTHER" id="PTHR23506:SF23">
    <property type="entry name" value="GH10249P"/>
    <property type="match status" value="1"/>
</dbReference>
<dbReference type="PANTHER" id="PTHR23506">
    <property type="entry name" value="GH10249P"/>
    <property type="match status" value="1"/>
</dbReference>
<dbReference type="PROSITE" id="PS50850">
    <property type="entry name" value="MFS"/>
    <property type="match status" value="1"/>
</dbReference>
<dbReference type="Pfam" id="PF07690">
    <property type="entry name" value="MFS_1"/>
    <property type="match status" value="1"/>
</dbReference>
<dbReference type="Gene3D" id="1.20.1250.20">
    <property type="entry name" value="MFS general substrate transporter like domains"/>
    <property type="match status" value="2"/>
</dbReference>
<dbReference type="EMBL" id="CAEZTT010000120">
    <property type="protein sequence ID" value="CAB4581543.1"/>
    <property type="molecule type" value="Genomic_DNA"/>
</dbReference>
<feature type="transmembrane region" description="Helical" evidence="6">
    <location>
        <begin position="16"/>
        <end position="35"/>
    </location>
</feature>
<evidence type="ECO:0000259" key="7">
    <source>
        <dbReference type="PROSITE" id="PS50850"/>
    </source>
</evidence>
<feature type="transmembrane region" description="Helical" evidence="6">
    <location>
        <begin position="82"/>
        <end position="100"/>
    </location>
</feature>
<proteinExistence type="predicted"/>
<feature type="domain" description="Major facilitator superfamily (MFS) profile" evidence="7">
    <location>
        <begin position="17"/>
        <end position="401"/>
    </location>
</feature>
<feature type="transmembrane region" description="Helical" evidence="6">
    <location>
        <begin position="224"/>
        <end position="248"/>
    </location>
</feature>
<feature type="transmembrane region" description="Helical" evidence="6">
    <location>
        <begin position="254"/>
        <end position="277"/>
    </location>
</feature>
<reference evidence="8" key="1">
    <citation type="submission" date="2020-05" db="EMBL/GenBank/DDBJ databases">
        <authorList>
            <person name="Chiriac C."/>
            <person name="Salcher M."/>
            <person name="Ghai R."/>
            <person name="Kavagutti S V."/>
        </authorList>
    </citation>
    <scope>NUCLEOTIDE SEQUENCE</scope>
</reference>
<feature type="transmembrane region" description="Helical" evidence="6">
    <location>
        <begin position="41"/>
        <end position="62"/>
    </location>
</feature>
<dbReference type="CDD" id="cd17325">
    <property type="entry name" value="MFS_MdtG_SLC18_like"/>
    <property type="match status" value="1"/>
</dbReference>
<evidence type="ECO:0000256" key="6">
    <source>
        <dbReference type="SAM" id="Phobius"/>
    </source>
</evidence>
<feature type="transmembrane region" description="Helical" evidence="6">
    <location>
        <begin position="376"/>
        <end position="396"/>
    </location>
</feature>
<keyword evidence="2" id="KW-0813">Transport</keyword>
<accession>A0A6J6F3G3</accession>
<dbReference type="SUPFAM" id="SSF103473">
    <property type="entry name" value="MFS general substrate transporter"/>
    <property type="match status" value="1"/>
</dbReference>
<dbReference type="GO" id="GO:0016020">
    <property type="term" value="C:membrane"/>
    <property type="evidence" value="ECO:0007669"/>
    <property type="project" value="UniProtKB-SubCell"/>
</dbReference>
<evidence type="ECO:0000256" key="5">
    <source>
        <dbReference type="ARBA" id="ARBA00023136"/>
    </source>
</evidence>
<evidence type="ECO:0000256" key="2">
    <source>
        <dbReference type="ARBA" id="ARBA00022448"/>
    </source>
</evidence>
<feature type="transmembrane region" description="Helical" evidence="6">
    <location>
        <begin position="112"/>
        <end position="132"/>
    </location>
</feature>
<evidence type="ECO:0000256" key="1">
    <source>
        <dbReference type="ARBA" id="ARBA00004141"/>
    </source>
</evidence>
<evidence type="ECO:0000256" key="3">
    <source>
        <dbReference type="ARBA" id="ARBA00022692"/>
    </source>
</evidence>
<dbReference type="InterPro" id="IPR011701">
    <property type="entry name" value="MFS"/>
</dbReference>
<dbReference type="PRINTS" id="PR01035">
    <property type="entry name" value="TCRTETA"/>
</dbReference>
<comment type="subcellular location">
    <subcellularLocation>
        <location evidence="1">Membrane</location>
        <topology evidence="1">Multi-pass membrane protein</topology>
    </subcellularLocation>
</comment>
<dbReference type="InterPro" id="IPR036259">
    <property type="entry name" value="MFS_trans_sf"/>
</dbReference>
<sequence>MSSKAKSAGSIRDLPPAIWVLSSIAFSVALGFGIVAPAIPLFARSFGVTAFAASTVVSIFALTRLISSPISGLLIERVGERVVLSSGLVIVAVTTGFAGASDDFFQLLLLRGLSGFGSAMFTVSAMSLVVRLAPRDLRARATSVYQGGFLAGTLFGPALGAAVLGISIRAPFYSYSITVAIAALIAAVFLSGARTAQPLESEAQPTTSSNLRLVDGFRHAGYRAAFTVSFTIGFTIFGLRAAAVPLYVTEELLAAASLVAYGFFVGSLAQIAILLPAGKYADTRGRREAMVIGSVLAVISAVLLMSWQSPVGYLVSMGVGGFAGSFLSSTPAAIVGDVVEGRRRGPLLAAFQMAADVGGITGPLVAGLMIDGYGFTATFAIGVVATVISLIVTLLMPKKYKPTAVA</sequence>